<proteinExistence type="predicted"/>
<dbReference type="Pfam" id="PF13711">
    <property type="entry name" value="DUF4160"/>
    <property type="match status" value="1"/>
</dbReference>
<dbReference type="InterPro" id="IPR025427">
    <property type="entry name" value="DUF4160"/>
</dbReference>
<dbReference type="RefSeq" id="WP_172106911.1">
    <property type="nucleotide sequence ID" value="NZ_CP038017.1"/>
</dbReference>
<evidence type="ECO:0000313" key="2">
    <source>
        <dbReference type="Proteomes" id="UP000503320"/>
    </source>
</evidence>
<protein>
    <submittedName>
        <fullName evidence="1">DUF4160 domain-containing protein</fullName>
    </submittedName>
</protein>
<name>A0A6M3HUB2_9GAMM</name>
<evidence type="ECO:0000313" key="1">
    <source>
        <dbReference type="EMBL" id="QIV94843.1"/>
    </source>
</evidence>
<sequence>MPSISEFYGIIIYMYWNEHNPPHFHAIYQDKEVVNIKTLEIMEGILPRRGLNLVLDWAEIHQEELLKNWNLCENMEHPNRIEPLI</sequence>
<reference evidence="1 2" key="1">
    <citation type="submission" date="2019-03" db="EMBL/GenBank/DDBJ databases">
        <title>Complete Genome Sequence of Allofrancisella frigidaquae Strain SYSU 10HL1970 Isolated from Water-Cooling Systems in China.</title>
        <authorList>
            <person name="Ohrman C."/>
            <person name="Uneklint I."/>
            <person name="Sjodin A."/>
        </authorList>
    </citation>
    <scope>NUCLEOTIDE SEQUENCE [LARGE SCALE GENOMIC DNA]</scope>
    <source>
        <strain evidence="1 2">SYSU 10HL1970</strain>
    </source>
</reference>
<dbReference type="AlphaFoldDB" id="A0A6M3HUB2"/>
<organism evidence="1 2">
    <name type="scientific">Allofrancisella frigidaquae</name>
    <dbReference type="NCBI Taxonomy" id="1085644"/>
    <lineage>
        <taxon>Bacteria</taxon>
        <taxon>Pseudomonadati</taxon>
        <taxon>Pseudomonadota</taxon>
        <taxon>Gammaproteobacteria</taxon>
        <taxon>Thiotrichales</taxon>
        <taxon>Francisellaceae</taxon>
        <taxon>Allofrancisella</taxon>
    </lineage>
</organism>
<dbReference type="KEGG" id="afri:E3E15_05540"/>
<accession>A0A6M3HUB2</accession>
<keyword evidence="2" id="KW-1185">Reference proteome</keyword>
<dbReference type="EMBL" id="CP038017">
    <property type="protein sequence ID" value="QIV94843.1"/>
    <property type="molecule type" value="Genomic_DNA"/>
</dbReference>
<dbReference type="Proteomes" id="UP000503320">
    <property type="component" value="Chromosome"/>
</dbReference>
<gene>
    <name evidence="1" type="ORF">E3E15_05540</name>
</gene>